<reference evidence="15" key="1">
    <citation type="submission" date="2020-02" db="EMBL/GenBank/DDBJ databases">
        <authorList>
            <person name="Scholz U."/>
            <person name="Mascher M."/>
            <person name="Fiebig A."/>
        </authorList>
    </citation>
    <scope>NUCLEOTIDE SEQUENCE</scope>
</reference>
<dbReference type="InterPro" id="IPR036426">
    <property type="entry name" value="Bulb-type_lectin_dom_sf"/>
</dbReference>
<comment type="caution">
    <text evidence="10">Lacks conserved residue(s) required for the propagation of feature annotation.</text>
</comment>
<dbReference type="InterPro" id="IPR035446">
    <property type="entry name" value="SLSG/EP1"/>
</dbReference>
<comment type="function">
    <text evidence="1">Involved in sporophytic self-incompatibility system (the inability of flowering plants to achieve self-fertilization).</text>
</comment>
<dbReference type="Pfam" id="PF00954">
    <property type="entry name" value="S_locus_glycop"/>
    <property type="match status" value="1"/>
</dbReference>
<dbReference type="GO" id="GO:0051707">
    <property type="term" value="P:response to other organism"/>
    <property type="evidence" value="ECO:0007669"/>
    <property type="project" value="UniProtKB-ARBA"/>
</dbReference>
<evidence type="ECO:0000256" key="1">
    <source>
        <dbReference type="ARBA" id="ARBA00003061"/>
    </source>
</evidence>
<accession>A0A7I8L6N3</accession>
<dbReference type="Pfam" id="PF01453">
    <property type="entry name" value="B_lectin"/>
    <property type="match status" value="1"/>
</dbReference>
<keyword evidence="6" id="KW-0465">Mannose-binding</keyword>
<comment type="catalytic activity">
    <reaction evidence="9">
        <text>L-seryl-[protein] + ATP = O-phospho-L-seryl-[protein] + ADP + H(+)</text>
        <dbReference type="Rhea" id="RHEA:17989"/>
        <dbReference type="Rhea" id="RHEA-COMP:9863"/>
        <dbReference type="Rhea" id="RHEA-COMP:11604"/>
        <dbReference type="ChEBI" id="CHEBI:15378"/>
        <dbReference type="ChEBI" id="CHEBI:29999"/>
        <dbReference type="ChEBI" id="CHEBI:30616"/>
        <dbReference type="ChEBI" id="CHEBI:83421"/>
        <dbReference type="ChEBI" id="CHEBI:456216"/>
        <dbReference type="EC" id="2.7.11.1"/>
    </reaction>
</comment>
<dbReference type="CDD" id="cd01098">
    <property type="entry name" value="PAN_AP_plant"/>
    <property type="match status" value="1"/>
</dbReference>
<evidence type="ECO:0000256" key="9">
    <source>
        <dbReference type="ARBA" id="ARBA00048679"/>
    </source>
</evidence>
<evidence type="ECO:0000259" key="13">
    <source>
        <dbReference type="PROSITE" id="PS50927"/>
    </source>
</evidence>
<dbReference type="InterPro" id="IPR003609">
    <property type="entry name" value="Pan_app"/>
</dbReference>
<protein>
    <recommendedName>
        <fullName evidence="2">non-specific serine/threonine protein kinase</fullName>
        <ecNumber evidence="2">2.7.11.1</ecNumber>
    </recommendedName>
</protein>
<feature type="signal peptide" evidence="11">
    <location>
        <begin position="1"/>
        <end position="26"/>
    </location>
</feature>
<keyword evidence="5" id="KW-0677">Repeat</keyword>
<dbReference type="Pfam" id="PF08276">
    <property type="entry name" value="PAN_2"/>
    <property type="match status" value="1"/>
</dbReference>
<dbReference type="PROSITE" id="PS50026">
    <property type="entry name" value="EGF_3"/>
    <property type="match status" value="1"/>
</dbReference>
<keyword evidence="6" id="KW-0430">Lectin</keyword>
<gene>
    <name evidence="15" type="ORF">SI8410_11016341</name>
</gene>
<dbReference type="FunFam" id="2.90.10.10:FF:000005">
    <property type="entry name" value="G-type lectin S-receptor-like serine/threonine-protein kinase"/>
    <property type="match status" value="1"/>
</dbReference>
<feature type="domain" description="Bulb-type lectin" evidence="13">
    <location>
        <begin position="27"/>
        <end position="147"/>
    </location>
</feature>
<dbReference type="GO" id="GO:0005537">
    <property type="term" value="F:D-mannose binding"/>
    <property type="evidence" value="ECO:0007669"/>
    <property type="project" value="UniProtKB-KW"/>
</dbReference>
<dbReference type="GO" id="GO:0048544">
    <property type="term" value="P:recognition of pollen"/>
    <property type="evidence" value="ECO:0007669"/>
    <property type="project" value="InterPro"/>
</dbReference>
<feature type="domain" description="Apple" evidence="14">
    <location>
        <begin position="338"/>
        <end position="420"/>
    </location>
</feature>
<keyword evidence="16" id="KW-1185">Reference proteome</keyword>
<evidence type="ECO:0000256" key="6">
    <source>
        <dbReference type="ARBA" id="ARBA00023035"/>
    </source>
</evidence>
<dbReference type="Proteomes" id="UP000663760">
    <property type="component" value="Chromosome 11"/>
</dbReference>
<evidence type="ECO:0000313" key="16">
    <source>
        <dbReference type="Proteomes" id="UP000663760"/>
    </source>
</evidence>
<dbReference type="CDD" id="cd00028">
    <property type="entry name" value="B_lectin"/>
    <property type="match status" value="1"/>
</dbReference>
<evidence type="ECO:0000256" key="5">
    <source>
        <dbReference type="ARBA" id="ARBA00022737"/>
    </source>
</evidence>
<proteinExistence type="predicted"/>
<evidence type="ECO:0000256" key="2">
    <source>
        <dbReference type="ARBA" id="ARBA00012513"/>
    </source>
</evidence>
<dbReference type="Gene3D" id="2.90.10.10">
    <property type="entry name" value="Bulb-type lectin domain"/>
    <property type="match status" value="1"/>
</dbReference>
<dbReference type="EC" id="2.7.11.1" evidence="2"/>
<keyword evidence="3" id="KW-0348">Hemagglutinin</keyword>
<dbReference type="SUPFAM" id="SSF51110">
    <property type="entry name" value="alpha-D-mannose-specific plant lectins"/>
    <property type="match status" value="1"/>
</dbReference>
<dbReference type="EMBL" id="LR746274">
    <property type="protein sequence ID" value="CAA7405663.1"/>
    <property type="molecule type" value="Genomic_DNA"/>
</dbReference>
<dbReference type="InterPro" id="IPR000742">
    <property type="entry name" value="EGF"/>
</dbReference>
<comment type="catalytic activity">
    <reaction evidence="8">
        <text>L-threonyl-[protein] + ATP = O-phospho-L-threonyl-[protein] + ADP + H(+)</text>
        <dbReference type="Rhea" id="RHEA:46608"/>
        <dbReference type="Rhea" id="RHEA-COMP:11060"/>
        <dbReference type="Rhea" id="RHEA-COMP:11605"/>
        <dbReference type="ChEBI" id="CHEBI:15378"/>
        <dbReference type="ChEBI" id="CHEBI:30013"/>
        <dbReference type="ChEBI" id="CHEBI:30616"/>
        <dbReference type="ChEBI" id="CHEBI:61977"/>
        <dbReference type="ChEBI" id="CHEBI:456216"/>
        <dbReference type="EC" id="2.7.11.1"/>
    </reaction>
</comment>
<dbReference type="SMART" id="SM00108">
    <property type="entry name" value="B_lectin"/>
    <property type="match status" value="1"/>
</dbReference>
<evidence type="ECO:0000256" key="7">
    <source>
        <dbReference type="ARBA" id="ARBA00023157"/>
    </source>
</evidence>
<dbReference type="PANTHER" id="PTHR32444">
    <property type="entry name" value="BULB-TYPE LECTIN DOMAIN-CONTAINING PROTEIN"/>
    <property type="match status" value="1"/>
</dbReference>
<evidence type="ECO:0000256" key="8">
    <source>
        <dbReference type="ARBA" id="ARBA00047899"/>
    </source>
</evidence>
<dbReference type="PROSITE" id="PS50948">
    <property type="entry name" value="PAN"/>
    <property type="match status" value="1"/>
</dbReference>
<evidence type="ECO:0000313" key="15">
    <source>
        <dbReference type="EMBL" id="CAA7405663.1"/>
    </source>
</evidence>
<dbReference type="PROSITE" id="PS50927">
    <property type="entry name" value="BULB_LECTIN"/>
    <property type="match status" value="1"/>
</dbReference>
<feature type="chain" id="PRO_5029585746" description="non-specific serine/threonine protein kinase" evidence="11">
    <location>
        <begin position="27"/>
        <end position="451"/>
    </location>
</feature>
<dbReference type="InterPro" id="IPR000858">
    <property type="entry name" value="S_locus_glycoprot_dom"/>
</dbReference>
<dbReference type="SMART" id="SM00473">
    <property type="entry name" value="PAN_AP"/>
    <property type="match status" value="1"/>
</dbReference>
<dbReference type="InterPro" id="IPR001480">
    <property type="entry name" value="Bulb-type_lectin_dom"/>
</dbReference>
<keyword evidence="7" id="KW-1015">Disulfide bond</keyword>
<dbReference type="OrthoDB" id="679597at2759"/>
<feature type="domain" description="EGF-like" evidence="12">
    <location>
        <begin position="283"/>
        <end position="319"/>
    </location>
</feature>
<evidence type="ECO:0000256" key="11">
    <source>
        <dbReference type="SAM" id="SignalP"/>
    </source>
</evidence>
<evidence type="ECO:0000259" key="12">
    <source>
        <dbReference type="PROSITE" id="PS50026"/>
    </source>
</evidence>
<dbReference type="PANTHER" id="PTHR32444:SF183">
    <property type="entry name" value="APPLE DOMAIN-CONTAINING PROTEIN"/>
    <property type="match status" value="1"/>
</dbReference>
<sequence>MVGRQRRRESLVFAALIPTLIALSAAGDTFVPGDRLEDGGSLVSSDGSFKLGFFTPGKSNFRYLGIWYNQISVQTVVWVANRDSPLPNRTGILSISINGSLSLSDTKGVAYWSTPPTRVAGPVAKLLDDANFVVAGAGEGEYAWQSFDHPTDTLLPGMKLWVDRRTGLTKNLTSWKSDDDLGTGDYTSFLDSRGDPQIILVQGSKQVWRSGPWVGGRFSGIPEMRSYGIFNFSFVSNADVAYYQFSTRNKSVLSRLAVQPKGLIERLVWIQGVGEWNVFWSGPRDRCDAFGYCGIFGVCDANESPMCRCLQGFEPKSPENWSLRDGKDGCRRRTALDCQNGTDGFLLLANAKLPDTSGVMVNEMATEECREACLRNCSCTAYAMKEMMNGGRSSCILWSGVLADLRVYDDGGQDLFVRLARADIGTTGEKYLQLGWNSSSRVFRAGGSDHL</sequence>
<dbReference type="AlphaFoldDB" id="A0A7I8L6N3"/>
<keyword evidence="4 11" id="KW-0732">Signal</keyword>
<evidence type="ECO:0000256" key="4">
    <source>
        <dbReference type="ARBA" id="ARBA00022729"/>
    </source>
</evidence>
<evidence type="ECO:0000256" key="10">
    <source>
        <dbReference type="PROSITE-ProRule" id="PRU00076"/>
    </source>
</evidence>
<evidence type="ECO:0000256" key="3">
    <source>
        <dbReference type="ARBA" id="ARBA00022546"/>
    </source>
</evidence>
<name>A0A7I8L6N3_SPIIN</name>
<evidence type="ECO:0000259" key="14">
    <source>
        <dbReference type="PROSITE" id="PS50948"/>
    </source>
</evidence>
<dbReference type="GO" id="GO:0004674">
    <property type="term" value="F:protein serine/threonine kinase activity"/>
    <property type="evidence" value="ECO:0007669"/>
    <property type="project" value="UniProtKB-EC"/>
</dbReference>
<keyword evidence="10" id="KW-0245">EGF-like domain</keyword>
<organism evidence="15 16">
    <name type="scientific">Spirodela intermedia</name>
    <name type="common">Intermediate duckweed</name>
    <dbReference type="NCBI Taxonomy" id="51605"/>
    <lineage>
        <taxon>Eukaryota</taxon>
        <taxon>Viridiplantae</taxon>
        <taxon>Streptophyta</taxon>
        <taxon>Embryophyta</taxon>
        <taxon>Tracheophyta</taxon>
        <taxon>Spermatophyta</taxon>
        <taxon>Magnoliopsida</taxon>
        <taxon>Liliopsida</taxon>
        <taxon>Araceae</taxon>
        <taxon>Lemnoideae</taxon>
        <taxon>Spirodela</taxon>
    </lineage>
</organism>
<dbReference type="PIRSF" id="PIRSF002686">
    <property type="entry name" value="SLG"/>
    <property type="match status" value="1"/>
</dbReference>